<evidence type="ECO:0000313" key="10">
    <source>
        <dbReference type="Proteomes" id="UP000245396"/>
    </source>
</evidence>
<keyword evidence="2" id="KW-0001">2Fe-2S</keyword>
<dbReference type="PROSITE" id="PS51384">
    <property type="entry name" value="FAD_FR"/>
    <property type="match status" value="1"/>
</dbReference>
<evidence type="ECO:0000256" key="1">
    <source>
        <dbReference type="ARBA" id="ARBA00022630"/>
    </source>
</evidence>
<feature type="domain" description="FAD-binding FR-type" evidence="8">
    <location>
        <begin position="16"/>
        <end position="118"/>
    </location>
</feature>
<sequence>MNDITMRDSMDLMEAGAVFNVDVAAVKTEADGVVSLELKSSYGQSLPGWTPGAHIDVILPNALVRQYSLCGDPQNPEAWRIGVLREPASRGGSSCIHEDVRVGDRLQVTTPRNNFALVDAERYLFIAGGIGITPILPMIRQAADGGKPWTLLYGGRTRNSMAFLDEISTCRGGEVHVMPQDEFGLLDLPRFLGAPRTDTAVYCCGPGPLIDAVEENCRAWRAGALHRERFAPSVKPRLETGAFEVELARSGQRLTVPPHTSLLSVLENAGHKITNSCRAGICGTCLVKVLAGTPQHNDDVLSDADRESGAVMLVCVSRSESELLVLDL</sequence>
<dbReference type="AlphaFoldDB" id="A0A316C4C2"/>
<dbReference type="CDD" id="cd00207">
    <property type="entry name" value="fer2"/>
    <property type="match status" value="1"/>
</dbReference>
<dbReference type="InterPro" id="IPR001041">
    <property type="entry name" value="2Fe-2S_ferredoxin-type"/>
</dbReference>
<feature type="domain" description="2Fe-2S ferredoxin-type" evidence="7">
    <location>
        <begin position="243"/>
        <end position="328"/>
    </location>
</feature>
<dbReference type="InterPro" id="IPR001433">
    <property type="entry name" value="OxRdtase_FAD/NAD-bd"/>
</dbReference>
<dbReference type="GO" id="GO:0046872">
    <property type="term" value="F:metal ion binding"/>
    <property type="evidence" value="ECO:0007669"/>
    <property type="project" value="UniProtKB-KW"/>
</dbReference>
<keyword evidence="1" id="KW-0285">Flavoprotein</keyword>
<evidence type="ECO:0000256" key="2">
    <source>
        <dbReference type="ARBA" id="ARBA00022714"/>
    </source>
</evidence>
<name>A0A316C4C2_PSESE</name>
<dbReference type="Pfam" id="PF00175">
    <property type="entry name" value="NAD_binding_1"/>
    <property type="match status" value="1"/>
</dbReference>
<dbReference type="GO" id="GO:0051537">
    <property type="term" value="F:2 iron, 2 sulfur cluster binding"/>
    <property type="evidence" value="ECO:0007669"/>
    <property type="project" value="UniProtKB-KW"/>
</dbReference>
<evidence type="ECO:0000259" key="7">
    <source>
        <dbReference type="PROSITE" id="PS51085"/>
    </source>
</evidence>
<organism evidence="9 10">
    <name type="scientific">Pseudaminobacter salicylatoxidans</name>
    <dbReference type="NCBI Taxonomy" id="93369"/>
    <lineage>
        <taxon>Bacteria</taxon>
        <taxon>Pseudomonadati</taxon>
        <taxon>Pseudomonadota</taxon>
        <taxon>Alphaproteobacteria</taxon>
        <taxon>Hyphomicrobiales</taxon>
        <taxon>Phyllobacteriaceae</taxon>
        <taxon>Pseudaminobacter</taxon>
    </lineage>
</organism>
<dbReference type="SUPFAM" id="SSF63380">
    <property type="entry name" value="Riboflavin synthase domain-like"/>
    <property type="match status" value="1"/>
</dbReference>
<keyword evidence="6" id="KW-0411">Iron-sulfur</keyword>
<dbReference type="InterPro" id="IPR017938">
    <property type="entry name" value="Riboflavin_synthase-like_b-brl"/>
</dbReference>
<dbReference type="PROSITE" id="PS00197">
    <property type="entry name" value="2FE2S_FER_1"/>
    <property type="match status" value="1"/>
</dbReference>
<accession>A0A316C4C2</accession>
<comment type="caution">
    <text evidence="9">The sequence shown here is derived from an EMBL/GenBank/DDBJ whole genome shotgun (WGS) entry which is preliminary data.</text>
</comment>
<dbReference type="PROSITE" id="PS51085">
    <property type="entry name" value="2FE2S_FER_2"/>
    <property type="match status" value="1"/>
</dbReference>
<dbReference type="RefSeq" id="WP_244916090.1">
    <property type="nucleotide sequence ID" value="NZ_QGGG01000005.1"/>
</dbReference>
<dbReference type="InterPro" id="IPR036010">
    <property type="entry name" value="2Fe-2S_ferredoxin-like_sf"/>
</dbReference>
<dbReference type="PRINTS" id="PR00409">
    <property type="entry name" value="PHDIOXRDTASE"/>
</dbReference>
<evidence type="ECO:0000259" key="8">
    <source>
        <dbReference type="PROSITE" id="PS51384"/>
    </source>
</evidence>
<dbReference type="SUPFAM" id="SSF52343">
    <property type="entry name" value="Ferredoxin reductase-like, C-terminal NADP-linked domain"/>
    <property type="match status" value="1"/>
</dbReference>
<proteinExistence type="predicted"/>
<dbReference type="STRING" id="1192868.GCA_000304395_02110"/>
<dbReference type="CDD" id="cd06185">
    <property type="entry name" value="PDR_like"/>
    <property type="match status" value="1"/>
</dbReference>
<dbReference type="InterPro" id="IPR012675">
    <property type="entry name" value="Beta-grasp_dom_sf"/>
</dbReference>
<keyword evidence="5" id="KW-0408">Iron</keyword>
<protein>
    <submittedName>
        <fullName evidence="9">Ferredoxin-NADP reductase</fullName>
    </submittedName>
</protein>
<reference evidence="9 10" key="1">
    <citation type="submission" date="2018-05" db="EMBL/GenBank/DDBJ databases">
        <title>Genomic Encyclopedia of Type Strains, Phase IV (KMG-IV): sequencing the most valuable type-strain genomes for metagenomic binning, comparative biology and taxonomic classification.</title>
        <authorList>
            <person name="Goeker M."/>
        </authorList>
    </citation>
    <scope>NUCLEOTIDE SEQUENCE [LARGE SCALE GENOMIC DNA]</scope>
    <source>
        <strain evidence="9 10">DSM 6986</strain>
    </source>
</reference>
<evidence type="ECO:0000256" key="5">
    <source>
        <dbReference type="ARBA" id="ARBA00023004"/>
    </source>
</evidence>
<dbReference type="Gene3D" id="3.10.20.30">
    <property type="match status" value="1"/>
</dbReference>
<dbReference type="Proteomes" id="UP000245396">
    <property type="component" value="Unassembled WGS sequence"/>
</dbReference>
<dbReference type="EMBL" id="QGGG01000005">
    <property type="protein sequence ID" value="PWJ84531.1"/>
    <property type="molecule type" value="Genomic_DNA"/>
</dbReference>
<dbReference type="InterPro" id="IPR050415">
    <property type="entry name" value="MRET"/>
</dbReference>
<dbReference type="PANTHER" id="PTHR47354:SF1">
    <property type="entry name" value="CARNITINE MONOOXYGENASE REDUCTASE SUBUNIT"/>
    <property type="match status" value="1"/>
</dbReference>
<evidence type="ECO:0000256" key="6">
    <source>
        <dbReference type="ARBA" id="ARBA00023014"/>
    </source>
</evidence>
<evidence type="ECO:0000256" key="4">
    <source>
        <dbReference type="ARBA" id="ARBA00023002"/>
    </source>
</evidence>
<dbReference type="Pfam" id="PF00111">
    <property type="entry name" value="Fer2"/>
    <property type="match status" value="1"/>
</dbReference>
<dbReference type="InterPro" id="IPR039261">
    <property type="entry name" value="FNR_nucleotide-bd"/>
</dbReference>
<evidence type="ECO:0000256" key="3">
    <source>
        <dbReference type="ARBA" id="ARBA00022723"/>
    </source>
</evidence>
<dbReference type="InterPro" id="IPR017927">
    <property type="entry name" value="FAD-bd_FR_type"/>
</dbReference>
<dbReference type="SUPFAM" id="SSF54292">
    <property type="entry name" value="2Fe-2S ferredoxin-like"/>
    <property type="match status" value="1"/>
</dbReference>
<dbReference type="Gene3D" id="2.40.30.10">
    <property type="entry name" value="Translation factors"/>
    <property type="match status" value="1"/>
</dbReference>
<keyword evidence="4" id="KW-0560">Oxidoreductase</keyword>
<gene>
    <name evidence="9" type="ORF">C7441_105147</name>
</gene>
<dbReference type="InterPro" id="IPR006058">
    <property type="entry name" value="2Fe2S_fd_BS"/>
</dbReference>
<keyword evidence="10" id="KW-1185">Reference proteome</keyword>
<keyword evidence="3" id="KW-0479">Metal-binding</keyword>
<dbReference type="GO" id="GO:0016491">
    <property type="term" value="F:oxidoreductase activity"/>
    <property type="evidence" value="ECO:0007669"/>
    <property type="project" value="UniProtKB-KW"/>
</dbReference>
<evidence type="ECO:0000313" key="9">
    <source>
        <dbReference type="EMBL" id="PWJ84531.1"/>
    </source>
</evidence>
<dbReference type="PANTHER" id="PTHR47354">
    <property type="entry name" value="NADH OXIDOREDUCTASE HCR"/>
    <property type="match status" value="1"/>
</dbReference>
<dbReference type="Gene3D" id="3.40.50.80">
    <property type="entry name" value="Nucleotide-binding domain of ferredoxin-NADP reductase (FNR) module"/>
    <property type="match status" value="1"/>
</dbReference>